<name>A0A4Y2WIC3_ARAVE</name>
<evidence type="ECO:0000256" key="4">
    <source>
        <dbReference type="ARBA" id="ARBA00022490"/>
    </source>
</evidence>
<dbReference type="OrthoDB" id="10262308at2759"/>
<keyword evidence="5 6" id="KW-0539">Nucleus</keyword>
<dbReference type="GO" id="GO:0005737">
    <property type="term" value="C:cytoplasm"/>
    <property type="evidence" value="ECO:0007669"/>
    <property type="project" value="UniProtKB-SubCell"/>
</dbReference>
<evidence type="ECO:0000256" key="6">
    <source>
        <dbReference type="RuleBase" id="RU364039"/>
    </source>
</evidence>
<dbReference type="EMBL" id="BGPR01060520">
    <property type="protein sequence ID" value="GBO36366.1"/>
    <property type="molecule type" value="Genomic_DNA"/>
</dbReference>
<dbReference type="InterPro" id="IPR043141">
    <property type="entry name" value="Ribosomal_uL10-like_sf"/>
</dbReference>
<comment type="subcellular location">
    <subcellularLocation>
        <location evidence="6">Cytoplasm</location>
    </subcellularLocation>
    <subcellularLocation>
        <location evidence="6">Nucleus</location>
        <location evidence="6">Nucleolus</location>
    </subcellularLocation>
</comment>
<dbReference type="InterPro" id="IPR001790">
    <property type="entry name" value="Ribosomal_uL10"/>
</dbReference>
<keyword evidence="9" id="KW-1185">Reference proteome</keyword>
<dbReference type="GO" id="GO:0006364">
    <property type="term" value="P:rRNA processing"/>
    <property type="evidence" value="ECO:0007669"/>
    <property type="project" value="TreeGrafter"/>
</dbReference>
<dbReference type="Pfam" id="PF17777">
    <property type="entry name" value="RL10P_insert"/>
    <property type="match status" value="1"/>
</dbReference>
<gene>
    <name evidence="8" type="primary">MRTO4_3</name>
    <name evidence="8" type="ORF">AVEN_177138_1</name>
</gene>
<dbReference type="PANTHER" id="PTHR45841">
    <property type="entry name" value="MRNA TURNOVER PROTEIN 4 MRTO4"/>
    <property type="match status" value="1"/>
</dbReference>
<dbReference type="FunFam" id="3.90.105.20:FF:000003">
    <property type="entry name" value="Ribosome assembly factor mrt4"/>
    <property type="match status" value="1"/>
</dbReference>
<evidence type="ECO:0000259" key="7">
    <source>
        <dbReference type="Pfam" id="PF17777"/>
    </source>
</evidence>
<dbReference type="Proteomes" id="UP000499080">
    <property type="component" value="Unassembled WGS sequence"/>
</dbReference>
<dbReference type="Pfam" id="PF00466">
    <property type="entry name" value="Ribosomal_L10"/>
    <property type="match status" value="1"/>
</dbReference>
<evidence type="ECO:0000313" key="9">
    <source>
        <dbReference type="Proteomes" id="UP000499080"/>
    </source>
</evidence>
<accession>A0A4Y2WIC3</accession>
<dbReference type="GO" id="GO:0030687">
    <property type="term" value="C:preribosome, large subunit precursor"/>
    <property type="evidence" value="ECO:0007669"/>
    <property type="project" value="TreeGrafter"/>
</dbReference>
<proteinExistence type="inferred from homology"/>
<feature type="domain" description="Large ribosomal subunit protein uL10-like insertion" evidence="7">
    <location>
        <begin position="115"/>
        <end position="180"/>
    </location>
</feature>
<keyword evidence="6" id="KW-0690">Ribosome biogenesis</keyword>
<dbReference type="SUPFAM" id="SSF160369">
    <property type="entry name" value="Ribosomal protein L10-like"/>
    <property type="match status" value="1"/>
</dbReference>
<reference evidence="8 9" key="1">
    <citation type="journal article" date="2019" name="Sci. Rep.">
        <title>Orb-weaving spider Araneus ventricosus genome elucidates the spidroin gene catalogue.</title>
        <authorList>
            <person name="Kono N."/>
            <person name="Nakamura H."/>
            <person name="Ohtoshi R."/>
            <person name="Moran D.A.P."/>
            <person name="Shinohara A."/>
            <person name="Yoshida Y."/>
            <person name="Fujiwara M."/>
            <person name="Mori M."/>
            <person name="Tomita M."/>
            <person name="Arakawa K."/>
        </authorList>
    </citation>
    <scope>NUCLEOTIDE SEQUENCE [LARGE SCALE GENOMIC DNA]</scope>
</reference>
<comment type="function">
    <text evidence="1 6">Component of the ribosome assembly machinery. Nuclear paralog of the ribosomal protein P0, it binds pre-60S subunits at an early stage of assembly in the nucleolus, and is replaced by P0 in cytoplasmic pre-60S subunits and mature 80S ribosomes.</text>
</comment>
<keyword evidence="4 6" id="KW-0963">Cytoplasm</keyword>
<organism evidence="8 9">
    <name type="scientific">Araneus ventricosus</name>
    <name type="common">Orbweaver spider</name>
    <name type="synonym">Epeira ventricosa</name>
    <dbReference type="NCBI Taxonomy" id="182803"/>
    <lineage>
        <taxon>Eukaryota</taxon>
        <taxon>Metazoa</taxon>
        <taxon>Ecdysozoa</taxon>
        <taxon>Arthropoda</taxon>
        <taxon>Chelicerata</taxon>
        <taxon>Arachnida</taxon>
        <taxon>Araneae</taxon>
        <taxon>Araneomorphae</taxon>
        <taxon>Entelegynae</taxon>
        <taxon>Araneoidea</taxon>
        <taxon>Araneidae</taxon>
        <taxon>Araneus</taxon>
    </lineage>
</organism>
<comment type="caution">
    <text evidence="8">The sequence shown here is derived from an EMBL/GenBank/DDBJ whole genome shotgun (WGS) entry which is preliminary data.</text>
</comment>
<evidence type="ECO:0000256" key="2">
    <source>
        <dbReference type="ARBA" id="ARBA00008889"/>
    </source>
</evidence>
<dbReference type="Gene3D" id="3.90.105.20">
    <property type="match status" value="1"/>
</dbReference>
<dbReference type="InterPro" id="IPR051742">
    <property type="entry name" value="Ribosome_Assembly_uL10"/>
</dbReference>
<evidence type="ECO:0000256" key="5">
    <source>
        <dbReference type="ARBA" id="ARBA00023242"/>
    </source>
</evidence>
<dbReference type="GO" id="GO:0005730">
    <property type="term" value="C:nucleolus"/>
    <property type="evidence" value="ECO:0007669"/>
    <property type="project" value="UniProtKB-SubCell"/>
</dbReference>
<dbReference type="GO" id="GO:0000027">
    <property type="term" value="P:ribosomal large subunit assembly"/>
    <property type="evidence" value="ECO:0007669"/>
    <property type="project" value="InterPro"/>
</dbReference>
<dbReference type="InterPro" id="IPR033867">
    <property type="entry name" value="Mrt4"/>
</dbReference>
<evidence type="ECO:0000313" key="8">
    <source>
        <dbReference type="EMBL" id="GBO36366.1"/>
    </source>
</evidence>
<dbReference type="Gene3D" id="3.30.70.1730">
    <property type="match status" value="1"/>
</dbReference>
<evidence type="ECO:0000256" key="3">
    <source>
        <dbReference type="ARBA" id="ARBA00011117"/>
    </source>
</evidence>
<dbReference type="InterPro" id="IPR040637">
    <property type="entry name" value="Ribosomal_uL10-like_insert"/>
</dbReference>
<feature type="non-terminal residue" evidence="8">
    <location>
        <position position="1"/>
    </location>
</feature>
<evidence type="ECO:0000256" key="1">
    <source>
        <dbReference type="ARBA" id="ARBA00004046"/>
    </source>
</evidence>
<comment type="similarity">
    <text evidence="2 6">Belongs to the universal ribosomal protein uL10 family.</text>
</comment>
<dbReference type="InterPro" id="IPR043164">
    <property type="entry name" value="Ribosomal_uL10-like_insert_sf"/>
</dbReference>
<protein>
    <recommendedName>
        <fullName evidence="6">Ribosome assembly factor mrt4</fullName>
    </recommendedName>
</protein>
<dbReference type="FunFam" id="3.30.70.1730:FF:000005">
    <property type="entry name" value="Ribosome assembly factor mrt4"/>
    <property type="match status" value="1"/>
</dbReference>
<dbReference type="GO" id="GO:0000956">
    <property type="term" value="P:nuclear-transcribed mRNA catabolic process"/>
    <property type="evidence" value="ECO:0007669"/>
    <property type="project" value="TreeGrafter"/>
</dbReference>
<dbReference type="PANTHER" id="PTHR45841:SF1">
    <property type="entry name" value="MRNA TURNOVER PROTEIN 4 HOMOLOG"/>
    <property type="match status" value="1"/>
</dbReference>
<comment type="subunit">
    <text evidence="3 6">Associates with the pre-60S ribosomal particle.</text>
</comment>
<dbReference type="CDD" id="cd05796">
    <property type="entry name" value="Ribosomal_P0_like"/>
    <property type="match status" value="1"/>
</dbReference>
<dbReference type="AlphaFoldDB" id="A0A4Y2WIC3"/>
<sequence>DLSKTKKHGLEGKKELYKKIQSNVENYAHVFVFAVNDMRNSKLKSVREQWKHSRFCIGKNKVMAMALGRTPEEEYRPNLHKIGQVLVGERGLLFTNQSVDEVTNWFQSYSAGDYARSGNIATEDVILPEGPLEQFPHNLESYLRQLGLPTTLKKGVIHLLKEHVVCSEGDRLSPETARILVKEQSHGSLVSRNESLDRISTSILHA</sequence>
<dbReference type="GO" id="GO:0003723">
    <property type="term" value="F:RNA binding"/>
    <property type="evidence" value="ECO:0007669"/>
    <property type="project" value="TreeGrafter"/>
</dbReference>